<dbReference type="PANTHER" id="PTHR47424:SF3">
    <property type="entry name" value="REGULATORY PROTEIN GAL4"/>
    <property type="match status" value="1"/>
</dbReference>
<dbReference type="GO" id="GO:0005634">
    <property type="term" value="C:nucleus"/>
    <property type="evidence" value="ECO:0007669"/>
    <property type="project" value="TreeGrafter"/>
</dbReference>
<dbReference type="InterPro" id="IPR007219">
    <property type="entry name" value="XnlR_reg_dom"/>
</dbReference>
<keyword evidence="3" id="KW-0238">DNA-binding</keyword>
<dbReference type="OMA" id="CFWEFIH"/>
<evidence type="ECO:0000256" key="1">
    <source>
        <dbReference type="ARBA" id="ARBA00022723"/>
    </source>
</evidence>
<protein>
    <recommendedName>
        <fullName evidence="7">Zn(2)-C6 fungal-type domain-containing protein</fullName>
    </recommendedName>
</protein>
<dbReference type="STRING" id="5599.A0A177D7A8"/>
<feature type="domain" description="Zn(2)-C6 fungal-type" evidence="7">
    <location>
        <begin position="12"/>
        <end position="42"/>
    </location>
</feature>
<gene>
    <name evidence="8" type="ORF">CC77DRAFT_1099003</name>
</gene>
<dbReference type="InterPro" id="IPR051127">
    <property type="entry name" value="Fungal_SecMet_Regulators"/>
</dbReference>
<dbReference type="GO" id="GO:0000978">
    <property type="term" value="F:RNA polymerase II cis-regulatory region sequence-specific DNA binding"/>
    <property type="evidence" value="ECO:0007669"/>
    <property type="project" value="TreeGrafter"/>
</dbReference>
<dbReference type="PANTHER" id="PTHR47424">
    <property type="entry name" value="REGULATORY PROTEIN GAL4"/>
    <property type="match status" value="1"/>
</dbReference>
<evidence type="ECO:0000313" key="9">
    <source>
        <dbReference type="Proteomes" id="UP000077248"/>
    </source>
</evidence>
<sequence length="654" mass="74292">MQPHKRRKTLLACNQCRDRKTRCSGDRPLCRSCQERHLQCQYEQASIRTSSSAYDTERRLRLLERLNSRTDRWAGLTPATQLCAQDTGQDASYQLPTIRTEAIDGSPEEGFIRQTTHADSSTDSFLSQVSSTAHRLERPVRPETISSPYSGNADHSSRLCDAPTVNSFVPEPDVDIDLMESFWNNIHPIFPLLHRPTILQAYEHLCEPYRAGTRKNSEESNTFQAILYIVFALGIQYDKQLAFDHRVTRADAFYKMSLDLVSSNAIDNPTQSHVQLFLLTSIYLHSTAYANRCWDMIGTGTRIAIGLGLFRESASFHGKESQLKREMRRRIWFCCVILDKMSAATFGRPTTLPRPWKTMPPKAIDDEFLQYAGEGSQPLGLPSYVEGFVYSLGLFEILDDVLAMSHNPQEEDEEEHANGHRHQARKSMSRLVDTLSLDSRLEDLVNSMPDRLRLSETHENSLAHSRNAFYVQAQVLHCRIHYVRLLILRPWLLEGTSSDFPMSLGASTLREIRSLCILTAQQTIDVLYKAETCRANHSSWHAVCFLYTAASVLLAAAFLPKANGGIDLSCEPYLNSWHKALQTLRHNEVQLQACSQAVKLLESCREKLRSEVMIRVSEEPRGQDAGGAHMSSTDTDIEWAFDFESLDFLRPSYC</sequence>
<dbReference type="SMART" id="SM00906">
    <property type="entry name" value="Fungal_trans"/>
    <property type="match status" value="1"/>
</dbReference>
<dbReference type="Gene3D" id="4.10.240.10">
    <property type="entry name" value="Zn(2)-C6 fungal-type DNA-binding domain"/>
    <property type="match status" value="1"/>
</dbReference>
<evidence type="ECO:0000313" key="8">
    <source>
        <dbReference type="EMBL" id="OAG15426.1"/>
    </source>
</evidence>
<evidence type="ECO:0000256" key="2">
    <source>
        <dbReference type="ARBA" id="ARBA00023015"/>
    </source>
</evidence>
<dbReference type="EMBL" id="KV441493">
    <property type="protein sequence ID" value="OAG15426.1"/>
    <property type="molecule type" value="Genomic_DNA"/>
</dbReference>
<dbReference type="SUPFAM" id="SSF57701">
    <property type="entry name" value="Zn2/Cys6 DNA-binding domain"/>
    <property type="match status" value="1"/>
</dbReference>
<dbReference type="InterPro" id="IPR036864">
    <property type="entry name" value="Zn2-C6_fun-type_DNA-bd_sf"/>
</dbReference>
<dbReference type="Proteomes" id="UP000077248">
    <property type="component" value="Unassembled WGS sequence"/>
</dbReference>
<name>A0A177D7A8_ALTAL</name>
<keyword evidence="4" id="KW-0804">Transcription</keyword>
<keyword evidence="5" id="KW-0539">Nucleus</keyword>
<dbReference type="PROSITE" id="PS00463">
    <property type="entry name" value="ZN2_CY6_FUNGAL_1"/>
    <property type="match status" value="1"/>
</dbReference>
<dbReference type="SMART" id="SM00066">
    <property type="entry name" value="GAL4"/>
    <property type="match status" value="1"/>
</dbReference>
<evidence type="ECO:0000256" key="6">
    <source>
        <dbReference type="SAM" id="MobiDB-lite"/>
    </source>
</evidence>
<feature type="compositionally biased region" description="Polar residues" evidence="6">
    <location>
        <begin position="144"/>
        <end position="154"/>
    </location>
</feature>
<dbReference type="CDD" id="cd12148">
    <property type="entry name" value="fungal_TF_MHR"/>
    <property type="match status" value="1"/>
</dbReference>
<organism evidence="8 9">
    <name type="scientific">Alternaria alternata</name>
    <name type="common">Alternaria rot fungus</name>
    <name type="synonym">Torula alternata</name>
    <dbReference type="NCBI Taxonomy" id="5599"/>
    <lineage>
        <taxon>Eukaryota</taxon>
        <taxon>Fungi</taxon>
        <taxon>Dikarya</taxon>
        <taxon>Ascomycota</taxon>
        <taxon>Pezizomycotina</taxon>
        <taxon>Dothideomycetes</taxon>
        <taxon>Pleosporomycetidae</taxon>
        <taxon>Pleosporales</taxon>
        <taxon>Pleosporineae</taxon>
        <taxon>Pleosporaceae</taxon>
        <taxon>Alternaria</taxon>
        <taxon>Alternaria sect. Alternaria</taxon>
        <taxon>Alternaria alternata complex</taxon>
    </lineage>
</organism>
<dbReference type="GeneID" id="29115573"/>
<feature type="region of interest" description="Disordered" evidence="6">
    <location>
        <begin position="132"/>
        <end position="156"/>
    </location>
</feature>
<evidence type="ECO:0000259" key="7">
    <source>
        <dbReference type="PROSITE" id="PS50048"/>
    </source>
</evidence>
<dbReference type="CDD" id="cd00067">
    <property type="entry name" value="GAL4"/>
    <property type="match status" value="1"/>
</dbReference>
<evidence type="ECO:0000256" key="4">
    <source>
        <dbReference type="ARBA" id="ARBA00023163"/>
    </source>
</evidence>
<reference evidence="8 9" key="1">
    <citation type="submission" date="2016-05" db="EMBL/GenBank/DDBJ databases">
        <title>Comparative analysis of secretome profiles of manganese(II)-oxidizing ascomycete fungi.</title>
        <authorList>
            <consortium name="DOE Joint Genome Institute"/>
            <person name="Zeiner C.A."/>
            <person name="Purvine S.O."/>
            <person name="Zink E.M."/>
            <person name="Wu S."/>
            <person name="Pasa-Tolic L."/>
            <person name="Chaput D.L."/>
            <person name="Haridas S."/>
            <person name="Grigoriev I.V."/>
            <person name="Santelli C.M."/>
            <person name="Hansel C.M."/>
        </authorList>
    </citation>
    <scope>NUCLEOTIDE SEQUENCE [LARGE SCALE GENOMIC DNA]</scope>
    <source>
        <strain evidence="8 9">SRC1lrK2f</strain>
    </source>
</reference>
<dbReference type="PROSITE" id="PS50048">
    <property type="entry name" value="ZN2_CY6_FUNGAL_2"/>
    <property type="match status" value="1"/>
</dbReference>
<dbReference type="KEGG" id="aalt:CC77DRAFT_1099003"/>
<dbReference type="AlphaFoldDB" id="A0A177D7A8"/>
<evidence type="ECO:0000256" key="5">
    <source>
        <dbReference type="ARBA" id="ARBA00023242"/>
    </source>
</evidence>
<dbReference type="RefSeq" id="XP_018380847.1">
    <property type="nucleotide sequence ID" value="XM_018529979.1"/>
</dbReference>
<accession>A0A177D7A8</accession>
<dbReference type="GO" id="GO:0000435">
    <property type="term" value="P:positive regulation of transcription from RNA polymerase II promoter by galactose"/>
    <property type="evidence" value="ECO:0007669"/>
    <property type="project" value="TreeGrafter"/>
</dbReference>
<proteinExistence type="predicted"/>
<dbReference type="GO" id="GO:0006351">
    <property type="term" value="P:DNA-templated transcription"/>
    <property type="evidence" value="ECO:0007669"/>
    <property type="project" value="InterPro"/>
</dbReference>
<dbReference type="InterPro" id="IPR001138">
    <property type="entry name" value="Zn2Cys6_DnaBD"/>
</dbReference>
<dbReference type="GO" id="GO:0000981">
    <property type="term" value="F:DNA-binding transcription factor activity, RNA polymerase II-specific"/>
    <property type="evidence" value="ECO:0007669"/>
    <property type="project" value="InterPro"/>
</dbReference>
<keyword evidence="2" id="KW-0805">Transcription regulation</keyword>
<keyword evidence="1" id="KW-0479">Metal-binding</keyword>
<dbReference type="GO" id="GO:0008270">
    <property type="term" value="F:zinc ion binding"/>
    <property type="evidence" value="ECO:0007669"/>
    <property type="project" value="InterPro"/>
</dbReference>
<keyword evidence="9" id="KW-1185">Reference proteome</keyword>
<dbReference type="VEuPathDB" id="FungiDB:CC77DRAFT_1099003"/>
<dbReference type="Pfam" id="PF00172">
    <property type="entry name" value="Zn_clus"/>
    <property type="match status" value="1"/>
</dbReference>
<dbReference type="Pfam" id="PF04082">
    <property type="entry name" value="Fungal_trans"/>
    <property type="match status" value="1"/>
</dbReference>
<evidence type="ECO:0000256" key="3">
    <source>
        <dbReference type="ARBA" id="ARBA00023125"/>
    </source>
</evidence>